<sequence>MFSTNMLCPIAAKQCSSQNKGDMPSSNKRNLLTLPSEINIKILSNLSRDSIDQCQKVSNIWKRFISEQSKFLPKRHFDRIKISTSHAFSISVKIKDSKEKKWSFEKKYQSTNPQKANRKRQRSAISRGFDENNTVLNEEQESPTKKKASLLIDDNVNLPSSSGLSFNQPTHVITPSTPQITPVIDVNCLNQNAMMFQAFQFWYNFYSNVITKSNFDTPMTHSSQQILNSPPPLRVKIRTPCDQFFDRLTKITKNSTIQTLDLNEVTLTDQMIDRLLAILQNTQVNTLSLSYINLKYCSLSKFMSLFDNKRLNVCGGYRVHWVRNISSNFPIHSLINQQTKNGLDHFDIGLLEDNNRQVNFIKLKKG</sequence>
<protein>
    <submittedName>
        <fullName evidence="2">F-box domain-containing protein</fullName>
    </submittedName>
</protein>
<evidence type="ECO:0000313" key="2">
    <source>
        <dbReference type="WBParaSite" id="RSKR_0001144850.1"/>
    </source>
</evidence>
<proteinExistence type="predicted"/>
<evidence type="ECO:0000313" key="1">
    <source>
        <dbReference type="Proteomes" id="UP000095286"/>
    </source>
</evidence>
<reference evidence="2" key="1">
    <citation type="submission" date="2016-11" db="UniProtKB">
        <authorList>
            <consortium name="WormBaseParasite"/>
        </authorList>
    </citation>
    <scope>IDENTIFICATION</scope>
    <source>
        <strain evidence="2">KR3021</strain>
    </source>
</reference>
<name>A0AC35UHF2_9BILA</name>
<organism evidence="1 2">
    <name type="scientific">Rhabditophanes sp. KR3021</name>
    <dbReference type="NCBI Taxonomy" id="114890"/>
    <lineage>
        <taxon>Eukaryota</taxon>
        <taxon>Metazoa</taxon>
        <taxon>Ecdysozoa</taxon>
        <taxon>Nematoda</taxon>
        <taxon>Chromadorea</taxon>
        <taxon>Rhabditida</taxon>
        <taxon>Tylenchina</taxon>
        <taxon>Panagrolaimomorpha</taxon>
        <taxon>Strongyloidoidea</taxon>
        <taxon>Alloionematidae</taxon>
        <taxon>Rhabditophanes</taxon>
    </lineage>
</organism>
<dbReference type="WBParaSite" id="RSKR_0001144850.1">
    <property type="protein sequence ID" value="RSKR_0001144850.1"/>
    <property type="gene ID" value="RSKR_0001144850"/>
</dbReference>
<dbReference type="Proteomes" id="UP000095286">
    <property type="component" value="Unplaced"/>
</dbReference>
<accession>A0AC35UHF2</accession>